<keyword evidence="14" id="KW-1185">Reference proteome</keyword>
<dbReference type="GO" id="GO:0005524">
    <property type="term" value="F:ATP binding"/>
    <property type="evidence" value="ECO:0007669"/>
    <property type="project" value="UniProtKB-KW"/>
</dbReference>
<dbReference type="SMART" id="SM00028">
    <property type="entry name" value="TPR"/>
    <property type="match status" value="4"/>
</dbReference>
<dbReference type="Gene3D" id="3.30.930.10">
    <property type="entry name" value="Bira Bifunctional Protein, Domain 2"/>
    <property type="match status" value="1"/>
</dbReference>
<evidence type="ECO:0000256" key="8">
    <source>
        <dbReference type="ARBA" id="ARBA00023146"/>
    </source>
</evidence>
<evidence type="ECO:0000256" key="2">
    <source>
        <dbReference type="ARBA" id="ARBA00012840"/>
    </source>
</evidence>
<keyword evidence="7" id="KW-0067">ATP-binding</keyword>
<evidence type="ECO:0000256" key="9">
    <source>
        <dbReference type="ARBA" id="ARBA00024020"/>
    </source>
</evidence>
<evidence type="ECO:0000256" key="7">
    <source>
        <dbReference type="ARBA" id="ARBA00022840"/>
    </source>
</evidence>
<evidence type="ECO:0000313" key="14">
    <source>
        <dbReference type="Proteomes" id="UP000699462"/>
    </source>
</evidence>
<dbReference type="PANTHER" id="PTHR16193">
    <property type="entry name" value="TETRATRICOPEPTIDE REPEAT PROTEIN 27"/>
    <property type="match status" value="1"/>
</dbReference>
<sequence>MLEKIRSIFSEIAVDQLTDEQLINILLERSISVFAFVDYLLRKFVSTNFLGGRDDDTDIVGSEKLDNAAAAALVCEGEVPFKQAKHLGIFWLCKRTSKRMCEISKTLIVSLNDDTLLNTVVFSCDVANQNPMLSPEEQSLVLLLCELHRLAHPRDELTCEQRLAYITTVLQQAYPASTDNGHSYSSWPIATEALFRRSLIEHSSVRKTERALSQLEELANQFDRPDPPACERGSEYFFLTRMPSVWVLQAEELIRAQLDSGDQSPELYCALGDVTNNRDYYVQAWDVSEHRSARAMRSLAIVHMYIDKDYEKAIECFEKSLSINNLQASLWFTFGCCCLQAKQYAKAENAFRRCVQIDPENFEAWNNCASAAVLGGKRGIALKLLKEACKYNFENWRIWENISIISVDVGCFTDTIQACHRLLDLRGKFSDDQVLAALTLAVTGDVTDQSEQPASRLRPKLLELFGRVTASNPTSAEVWRLYATLLLDEKPALQPVTFQRLSAPKMRSFRRILMLLPELAGSRLFIHRSCMVYCSSWTETFQSSFDLGKLSDPVFVEQTRTNLLARESTLNFDHMLKLYERYRAGDLDVKSSLFNMIKQLPNSTHSLTPVGDPSKFRQLYCHGSKRIADWKLKDAATLATIVPPPTAHSISPYRLCVENHLRLKNTSLAAGPRTYYFGGPLAHLEDALISFTLHRLSEAGFALVSVPDILPEPVIEACGFTTRGRRSQVYKLCPSESDLTYCLSGTAEMGLAGFCAGRTFDSQNSDESTAVGLCAVSRCFRQEAPHQEPPLYRVHQFTKVEMFGLTAPDTSTADAMFDKILKLQISMFADLGLHFRVLEMPTSELGNSAHRKVDIEAWMPGENMYGELNGTACAVPRMMKALLETYQNQDGTITIPEVLRPILTKNELERSHPEIHFKLTS</sequence>
<keyword evidence="6 11" id="KW-0802">TPR repeat</keyword>
<evidence type="ECO:0000256" key="6">
    <source>
        <dbReference type="ARBA" id="ARBA00022803"/>
    </source>
</evidence>
<dbReference type="EMBL" id="JTDF01007845">
    <property type="protein sequence ID" value="KAF8564800.1"/>
    <property type="molecule type" value="Genomic_DNA"/>
</dbReference>
<dbReference type="Proteomes" id="UP000699462">
    <property type="component" value="Unassembled WGS sequence"/>
</dbReference>
<proteinExistence type="inferred from homology"/>
<reference evidence="13 14" key="1">
    <citation type="submission" date="2019-07" db="EMBL/GenBank/DDBJ databases">
        <title>Annotation for the trematode Paragonimus westermani.</title>
        <authorList>
            <person name="Choi Y.-J."/>
        </authorList>
    </citation>
    <scope>NUCLEOTIDE SEQUENCE [LARGE SCALE GENOMIC DNA]</scope>
    <source>
        <strain evidence="13">180907_Pwestermani</strain>
    </source>
</reference>
<dbReference type="AlphaFoldDB" id="A0A8T0DAJ6"/>
<evidence type="ECO:0000259" key="12">
    <source>
        <dbReference type="PROSITE" id="PS50862"/>
    </source>
</evidence>
<evidence type="ECO:0000256" key="10">
    <source>
        <dbReference type="ARBA" id="ARBA00031113"/>
    </source>
</evidence>
<evidence type="ECO:0000256" key="4">
    <source>
        <dbReference type="ARBA" id="ARBA00022737"/>
    </source>
</evidence>
<dbReference type="Gene3D" id="1.25.40.10">
    <property type="entry name" value="Tetratricopeptide repeat domain"/>
    <property type="match status" value="1"/>
</dbReference>
<keyword evidence="5" id="KW-0547">Nucleotide-binding</keyword>
<dbReference type="InterPro" id="IPR019734">
    <property type="entry name" value="TPR_rpt"/>
</dbReference>
<dbReference type="EC" id="6.1.1.11" evidence="2"/>
<dbReference type="InterPro" id="IPR011990">
    <property type="entry name" value="TPR-like_helical_dom_sf"/>
</dbReference>
<dbReference type="InterPro" id="IPR044244">
    <property type="entry name" value="TTC27/Emw1"/>
</dbReference>
<evidence type="ECO:0000256" key="11">
    <source>
        <dbReference type="PROSITE-ProRule" id="PRU00339"/>
    </source>
</evidence>
<evidence type="ECO:0000313" key="13">
    <source>
        <dbReference type="EMBL" id="KAF8564800.1"/>
    </source>
</evidence>
<dbReference type="SUPFAM" id="SSF55681">
    <property type="entry name" value="Class II aaRS and biotin synthetases"/>
    <property type="match status" value="1"/>
</dbReference>
<dbReference type="OrthoDB" id="10264585at2759"/>
<comment type="similarity">
    <text evidence="9">Belongs to the TTC27 family.</text>
</comment>
<dbReference type="GO" id="GO:0004828">
    <property type="term" value="F:serine-tRNA ligase activity"/>
    <property type="evidence" value="ECO:0007669"/>
    <property type="project" value="UniProtKB-EC"/>
</dbReference>
<evidence type="ECO:0000256" key="1">
    <source>
        <dbReference type="ARBA" id="ARBA00010728"/>
    </source>
</evidence>
<feature type="domain" description="Aminoacyl-transfer RNA synthetases class-II family profile" evidence="12">
    <location>
        <begin position="688"/>
        <end position="896"/>
    </location>
</feature>
<dbReference type="PANTHER" id="PTHR16193:SF0">
    <property type="entry name" value="TETRATRICOPEPTIDE REPEAT PROTEIN 27"/>
    <property type="match status" value="1"/>
</dbReference>
<keyword evidence="4" id="KW-0677">Repeat</keyword>
<evidence type="ECO:0000256" key="5">
    <source>
        <dbReference type="ARBA" id="ARBA00022741"/>
    </source>
</evidence>
<accession>A0A8T0DAJ6</accession>
<dbReference type="InterPro" id="IPR002317">
    <property type="entry name" value="Ser-tRNA-ligase_type_1"/>
</dbReference>
<feature type="repeat" description="TPR" evidence="11">
    <location>
        <begin position="328"/>
        <end position="361"/>
    </location>
</feature>
<protein>
    <recommendedName>
        <fullName evidence="2">serine--tRNA ligase</fullName>
        <ecNumber evidence="2">6.1.1.11</ecNumber>
    </recommendedName>
    <alternativeName>
        <fullName evidence="10">Seryl-tRNA synthetase</fullName>
    </alternativeName>
</protein>
<comment type="similarity">
    <text evidence="1">Belongs to the class-II aminoacyl-tRNA synthetase family. Type-1 seryl-tRNA synthetase subfamily.</text>
</comment>
<dbReference type="PRINTS" id="PR00981">
    <property type="entry name" value="TRNASYNTHSER"/>
</dbReference>
<evidence type="ECO:0000256" key="3">
    <source>
        <dbReference type="ARBA" id="ARBA00022598"/>
    </source>
</evidence>
<dbReference type="Pfam" id="PF00587">
    <property type="entry name" value="tRNA-synt_2b"/>
    <property type="match status" value="1"/>
</dbReference>
<name>A0A8T0DAJ6_9TREM</name>
<dbReference type="InterPro" id="IPR006195">
    <property type="entry name" value="aa-tRNA-synth_II"/>
</dbReference>
<dbReference type="InterPro" id="IPR002314">
    <property type="entry name" value="aa-tRNA-synt_IIb"/>
</dbReference>
<dbReference type="Pfam" id="PF13424">
    <property type="entry name" value="TPR_12"/>
    <property type="match status" value="1"/>
</dbReference>
<keyword evidence="8" id="KW-0030">Aminoacyl-tRNA synthetase</keyword>
<dbReference type="PROSITE" id="PS50005">
    <property type="entry name" value="TPR"/>
    <property type="match status" value="1"/>
</dbReference>
<dbReference type="GO" id="GO:0006434">
    <property type="term" value="P:seryl-tRNA aminoacylation"/>
    <property type="evidence" value="ECO:0007669"/>
    <property type="project" value="InterPro"/>
</dbReference>
<keyword evidence="3" id="KW-0436">Ligase</keyword>
<organism evidence="13 14">
    <name type="scientific">Paragonimus westermani</name>
    <dbReference type="NCBI Taxonomy" id="34504"/>
    <lineage>
        <taxon>Eukaryota</taxon>
        <taxon>Metazoa</taxon>
        <taxon>Spiralia</taxon>
        <taxon>Lophotrochozoa</taxon>
        <taxon>Platyhelminthes</taxon>
        <taxon>Trematoda</taxon>
        <taxon>Digenea</taxon>
        <taxon>Plagiorchiida</taxon>
        <taxon>Troglotremata</taxon>
        <taxon>Troglotrematidae</taxon>
        <taxon>Paragonimus</taxon>
    </lineage>
</organism>
<dbReference type="InterPro" id="IPR045864">
    <property type="entry name" value="aa-tRNA-synth_II/BPL/LPL"/>
</dbReference>
<dbReference type="PROSITE" id="PS50862">
    <property type="entry name" value="AA_TRNA_LIGASE_II"/>
    <property type="match status" value="1"/>
</dbReference>
<gene>
    <name evidence="13" type="ORF">P879_04566</name>
</gene>
<dbReference type="SUPFAM" id="SSF48452">
    <property type="entry name" value="TPR-like"/>
    <property type="match status" value="1"/>
</dbReference>
<comment type="caution">
    <text evidence="13">The sequence shown here is derived from an EMBL/GenBank/DDBJ whole genome shotgun (WGS) entry which is preliminary data.</text>
</comment>